<evidence type="ECO:0000256" key="1">
    <source>
        <dbReference type="SAM" id="Phobius"/>
    </source>
</evidence>
<dbReference type="EMBL" id="JACIEP010000002">
    <property type="protein sequence ID" value="MBB4034903.1"/>
    <property type="molecule type" value="Genomic_DNA"/>
</dbReference>
<dbReference type="PANTHER" id="PTHR37312:SF1">
    <property type="entry name" value="MEMBRANE-BOUND ACYLTRANSFERASE YKRP-RELATED"/>
    <property type="match status" value="1"/>
</dbReference>
<proteinExistence type="predicted"/>
<evidence type="ECO:0000313" key="3">
    <source>
        <dbReference type="EMBL" id="MBB4034903.1"/>
    </source>
</evidence>
<dbReference type="GO" id="GO:0016747">
    <property type="term" value="F:acyltransferase activity, transferring groups other than amino-acyl groups"/>
    <property type="evidence" value="ECO:0007669"/>
    <property type="project" value="InterPro"/>
</dbReference>
<keyword evidence="3" id="KW-0808">Transferase</keyword>
<gene>
    <name evidence="3" type="ORF">GGR21_000790</name>
</gene>
<feature type="transmembrane region" description="Helical" evidence="1">
    <location>
        <begin position="165"/>
        <end position="185"/>
    </location>
</feature>
<feature type="transmembrane region" description="Helical" evidence="1">
    <location>
        <begin position="40"/>
        <end position="59"/>
    </location>
</feature>
<dbReference type="InterPro" id="IPR052734">
    <property type="entry name" value="Nod_factor_acetyltransferase"/>
</dbReference>
<evidence type="ECO:0000259" key="2">
    <source>
        <dbReference type="Pfam" id="PF01757"/>
    </source>
</evidence>
<feature type="transmembrane region" description="Helical" evidence="1">
    <location>
        <begin position="71"/>
        <end position="95"/>
    </location>
</feature>
<organism evidence="3 4">
    <name type="scientific">Dysgonomonas hofstadii</name>
    <dbReference type="NCBI Taxonomy" id="637886"/>
    <lineage>
        <taxon>Bacteria</taxon>
        <taxon>Pseudomonadati</taxon>
        <taxon>Bacteroidota</taxon>
        <taxon>Bacteroidia</taxon>
        <taxon>Bacteroidales</taxon>
        <taxon>Dysgonomonadaceae</taxon>
        <taxon>Dysgonomonas</taxon>
    </lineage>
</organism>
<feature type="transmembrane region" description="Helical" evidence="1">
    <location>
        <begin position="115"/>
        <end position="135"/>
    </location>
</feature>
<keyword evidence="1" id="KW-1133">Transmembrane helix</keyword>
<protein>
    <submittedName>
        <fullName evidence="3">Fucose 4-O-acetylase-like acetyltransferase</fullName>
    </submittedName>
</protein>
<dbReference type="Proteomes" id="UP000555103">
    <property type="component" value="Unassembled WGS sequence"/>
</dbReference>
<dbReference type="InterPro" id="IPR002656">
    <property type="entry name" value="Acyl_transf_3_dom"/>
</dbReference>
<dbReference type="AlphaFoldDB" id="A0A840CT42"/>
<dbReference type="RefSeq" id="WP_183305839.1">
    <property type="nucleotide sequence ID" value="NZ_JACIEP010000002.1"/>
</dbReference>
<keyword evidence="4" id="KW-1185">Reference proteome</keyword>
<comment type="caution">
    <text evidence="3">The sequence shown here is derived from an EMBL/GenBank/DDBJ whole genome shotgun (WGS) entry which is preliminary data.</text>
</comment>
<feature type="domain" description="Acyltransferase 3" evidence="2">
    <location>
        <begin position="9"/>
        <end position="310"/>
    </location>
</feature>
<name>A0A840CT42_9BACT</name>
<evidence type="ECO:0000313" key="4">
    <source>
        <dbReference type="Proteomes" id="UP000555103"/>
    </source>
</evidence>
<feature type="transmembrane region" description="Helical" evidence="1">
    <location>
        <begin position="197"/>
        <end position="213"/>
    </location>
</feature>
<dbReference type="PANTHER" id="PTHR37312">
    <property type="entry name" value="MEMBRANE-BOUND ACYLTRANSFERASE YKRP-RELATED"/>
    <property type="match status" value="1"/>
</dbReference>
<dbReference type="Pfam" id="PF01757">
    <property type="entry name" value="Acyl_transf_3"/>
    <property type="match status" value="1"/>
</dbReference>
<accession>A0A840CT42</accession>
<feature type="transmembrane region" description="Helical" evidence="1">
    <location>
        <begin position="233"/>
        <end position="253"/>
    </location>
</feature>
<sequence length="330" mass="38274">MGITQQKRINWIDWAKTIGIFLVVLGHCPYTDEYKIYQQFIYSFHMPLFFLLSGILFTPSDNLKTLLEKNFTSLIIPYILFNIIVFIILIPYYIYIGEDLKKLLLYFLIADGKSPAGACWFLICIFNLKIISYFILKLRLKFQIPIITILVVLCFNFITSKGIDLYFTVDSSIMALPFFIGGYYFKKYALDTKVTNKYILLFTFFLSLFILTISSKLNGTIGMHGCFFGKSLFLFYINAFIGCCMSISLFKLFNNIKSHLMYVFSSGTIVILAFHLQMPMFIYKALFLLFGFTNVSFTSNILISALIMILLYYPILFIQKHCPILVGNRK</sequence>
<keyword evidence="1" id="KW-0812">Transmembrane</keyword>
<reference evidence="3 4" key="1">
    <citation type="submission" date="2020-08" db="EMBL/GenBank/DDBJ databases">
        <title>Genomic Encyclopedia of Type Strains, Phase IV (KMG-IV): sequencing the most valuable type-strain genomes for metagenomic binning, comparative biology and taxonomic classification.</title>
        <authorList>
            <person name="Goeker M."/>
        </authorList>
    </citation>
    <scope>NUCLEOTIDE SEQUENCE [LARGE SCALE GENOMIC DNA]</scope>
    <source>
        <strain evidence="3 4">DSM 104969</strain>
    </source>
</reference>
<feature type="transmembrane region" description="Helical" evidence="1">
    <location>
        <begin position="260"/>
        <end position="282"/>
    </location>
</feature>
<feature type="transmembrane region" description="Helical" evidence="1">
    <location>
        <begin position="288"/>
        <end position="313"/>
    </location>
</feature>
<keyword evidence="1" id="KW-0472">Membrane</keyword>